<dbReference type="Proteomes" id="UP000246991">
    <property type="component" value="Unassembled WGS sequence"/>
</dbReference>
<feature type="compositionally biased region" description="Low complexity" evidence="1">
    <location>
        <begin position="183"/>
        <end position="195"/>
    </location>
</feature>
<reference evidence="2 3" key="1">
    <citation type="submission" date="2018-03" db="EMBL/GenBank/DDBJ databases">
        <title>Genomes of Pezizomycetes fungi and the evolution of truffles.</title>
        <authorList>
            <person name="Murat C."/>
            <person name="Payen T."/>
            <person name="Noel B."/>
            <person name="Kuo A."/>
            <person name="Martin F.M."/>
        </authorList>
    </citation>
    <scope>NUCLEOTIDE SEQUENCE [LARGE SCALE GENOMIC DNA]</scope>
    <source>
        <strain evidence="2">091103-1</strain>
    </source>
</reference>
<dbReference type="AlphaFoldDB" id="A0A317SII0"/>
<feature type="compositionally biased region" description="Pro residues" evidence="1">
    <location>
        <begin position="196"/>
        <end position="207"/>
    </location>
</feature>
<protein>
    <recommendedName>
        <fullName evidence="4">C2H2-type domain-containing protein</fullName>
    </recommendedName>
</protein>
<proteinExistence type="predicted"/>
<evidence type="ECO:0008006" key="4">
    <source>
        <dbReference type="Google" id="ProtNLM"/>
    </source>
</evidence>
<evidence type="ECO:0000313" key="2">
    <source>
        <dbReference type="EMBL" id="PWW73246.1"/>
    </source>
</evidence>
<organism evidence="2 3">
    <name type="scientific">Tuber magnatum</name>
    <name type="common">white Piedmont truffle</name>
    <dbReference type="NCBI Taxonomy" id="42249"/>
    <lineage>
        <taxon>Eukaryota</taxon>
        <taxon>Fungi</taxon>
        <taxon>Dikarya</taxon>
        <taxon>Ascomycota</taxon>
        <taxon>Pezizomycotina</taxon>
        <taxon>Pezizomycetes</taxon>
        <taxon>Pezizales</taxon>
        <taxon>Tuberaceae</taxon>
        <taxon>Tuber</taxon>
    </lineage>
</organism>
<accession>A0A317SII0</accession>
<keyword evidence="3" id="KW-1185">Reference proteome</keyword>
<comment type="caution">
    <text evidence="2">The sequence shown here is derived from an EMBL/GenBank/DDBJ whole genome shotgun (WGS) entry which is preliminary data.</text>
</comment>
<sequence length="366" mass="39561">MEVDVPPVYRFGKGQSLQDFVELLNGLGCRAITIFRDWLCATSNLRPIPGVLPSHAIGAPSSIPLNPAMHIAEDLPDSLARGFLFRSLFPGEAASCVIPLHVANHTDMAPTPIAHTWGHFVTDIIATYSSFHPTELPSSALRPLDIDTTTVNPKDLIRASANQILTQLILPTLRLSLSYSTPSTSSCPSSSTPTPLSQPPRLQPPNLLPANGNPEGRLPTAAGALPVFFPRTLIPSHFQTTAIPITSPTNHNKRLCCPIRRMRSTSMLHRTQGLGETRDFETQIQTDFTCSVCQLEMAIVDNMMAHVRGSYPALAGEGASGWISEKRVRQTGGQQTIITPAVGDGSLSLSVPYATLMLLVFYQNPG</sequence>
<dbReference type="EMBL" id="PYWC01000083">
    <property type="protein sequence ID" value="PWW73246.1"/>
    <property type="molecule type" value="Genomic_DNA"/>
</dbReference>
<evidence type="ECO:0000256" key="1">
    <source>
        <dbReference type="SAM" id="MobiDB-lite"/>
    </source>
</evidence>
<dbReference type="OrthoDB" id="654211at2759"/>
<evidence type="ECO:0000313" key="3">
    <source>
        <dbReference type="Proteomes" id="UP000246991"/>
    </source>
</evidence>
<feature type="region of interest" description="Disordered" evidence="1">
    <location>
        <begin position="183"/>
        <end position="216"/>
    </location>
</feature>
<gene>
    <name evidence="2" type="ORF">C7212DRAFT_346976</name>
</gene>
<name>A0A317SII0_9PEZI</name>